<protein>
    <recommendedName>
        <fullName evidence="3">Hydrolase</fullName>
    </recommendedName>
</protein>
<reference evidence="2" key="1">
    <citation type="submission" date="2016-10" db="EMBL/GenBank/DDBJ databases">
        <authorList>
            <person name="Varghese N."/>
            <person name="Submissions S."/>
        </authorList>
    </citation>
    <scope>NUCLEOTIDE SEQUENCE [LARGE SCALE GENOMIC DNA]</scope>
    <source>
        <strain evidence="2">IBRC-M10078</strain>
    </source>
</reference>
<keyword evidence="2" id="KW-1185">Reference proteome</keyword>
<proteinExistence type="predicted"/>
<dbReference type="Proteomes" id="UP000199159">
    <property type="component" value="Unassembled WGS sequence"/>
</dbReference>
<dbReference type="Gene3D" id="3.40.50.1000">
    <property type="entry name" value="HAD superfamily/HAD-like"/>
    <property type="match status" value="1"/>
</dbReference>
<dbReference type="InterPro" id="IPR006379">
    <property type="entry name" value="HAD-SF_hydro_IIB"/>
</dbReference>
<dbReference type="EMBL" id="FNJU01000001">
    <property type="protein sequence ID" value="SDP14800.1"/>
    <property type="molecule type" value="Genomic_DNA"/>
</dbReference>
<accession>A0A1H0QC97</accession>
<dbReference type="InterPro" id="IPR000150">
    <property type="entry name" value="Cof"/>
</dbReference>
<dbReference type="SFLD" id="SFLDS00003">
    <property type="entry name" value="Haloacid_Dehalogenase"/>
    <property type="match status" value="1"/>
</dbReference>
<dbReference type="PANTHER" id="PTHR10000">
    <property type="entry name" value="PHOSPHOSERINE PHOSPHATASE"/>
    <property type="match status" value="1"/>
</dbReference>
<dbReference type="NCBIfam" id="TIGR00099">
    <property type="entry name" value="Cof-subfamily"/>
    <property type="match status" value="1"/>
</dbReference>
<dbReference type="STRING" id="930152.SAMN05216565_101691"/>
<organism evidence="1 2">
    <name type="scientific">Litchfieldia salsa</name>
    <dbReference type="NCBI Taxonomy" id="930152"/>
    <lineage>
        <taxon>Bacteria</taxon>
        <taxon>Bacillati</taxon>
        <taxon>Bacillota</taxon>
        <taxon>Bacilli</taxon>
        <taxon>Bacillales</taxon>
        <taxon>Bacillaceae</taxon>
        <taxon>Litchfieldia</taxon>
    </lineage>
</organism>
<dbReference type="PROSITE" id="PS01228">
    <property type="entry name" value="COF_1"/>
    <property type="match status" value="1"/>
</dbReference>
<dbReference type="InterPro" id="IPR023214">
    <property type="entry name" value="HAD_sf"/>
</dbReference>
<dbReference type="AlphaFoldDB" id="A0A1H0QC97"/>
<evidence type="ECO:0000313" key="2">
    <source>
        <dbReference type="Proteomes" id="UP000199159"/>
    </source>
</evidence>
<dbReference type="Pfam" id="PF08282">
    <property type="entry name" value="Hydrolase_3"/>
    <property type="match status" value="1"/>
</dbReference>
<dbReference type="OrthoDB" id="9810101at2"/>
<dbReference type="GO" id="GO:0005829">
    <property type="term" value="C:cytosol"/>
    <property type="evidence" value="ECO:0007669"/>
    <property type="project" value="TreeGrafter"/>
</dbReference>
<sequence length="262" mass="29373">MNNYSILFLDIDGTILAPDDSIQDSTKDAVNQIQQKGIEVFLATGRPLHEIWDIGKELNIKSFIGYNGAYAIQNDQEVFNEPLTAKTVESFIQKAREHNHEIVMYTNKENLVTSFESPVVKEFISKFHLKNNQLYSPSYVDQILGMSVLNLTEGDQVIYEEDTNIHLSQINLEGFEHSFDVIRDTVNKGVAVKTILDSLNIPAPESIAFGDGMNDKEMLSYVGEGFAMGNAHPNLLRYAKYQTTSVTDSGIFNGLKRLGLVE</sequence>
<evidence type="ECO:0000313" key="1">
    <source>
        <dbReference type="EMBL" id="SDP14800.1"/>
    </source>
</evidence>
<dbReference type="RefSeq" id="WP_090849883.1">
    <property type="nucleotide sequence ID" value="NZ_FNJU01000001.1"/>
</dbReference>
<dbReference type="GO" id="GO:0016791">
    <property type="term" value="F:phosphatase activity"/>
    <property type="evidence" value="ECO:0007669"/>
    <property type="project" value="TreeGrafter"/>
</dbReference>
<dbReference type="PANTHER" id="PTHR10000:SF25">
    <property type="entry name" value="PHOSPHATASE YKRA-RELATED"/>
    <property type="match status" value="1"/>
</dbReference>
<dbReference type="InterPro" id="IPR036412">
    <property type="entry name" value="HAD-like_sf"/>
</dbReference>
<dbReference type="NCBIfam" id="TIGR01484">
    <property type="entry name" value="HAD-SF-IIB"/>
    <property type="match status" value="1"/>
</dbReference>
<dbReference type="SUPFAM" id="SSF56784">
    <property type="entry name" value="HAD-like"/>
    <property type="match status" value="1"/>
</dbReference>
<gene>
    <name evidence="1" type="ORF">SAMN05216565_101691</name>
</gene>
<dbReference type="PROSITE" id="PS01229">
    <property type="entry name" value="COF_2"/>
    <property type="match status" value="1"/>
</dbReference>
<dbReference type="GO" id="GO:0000287">
    <property type="term" value="F:magnesium ion binding"/>
    <property type="evidence" value="ECO:0007669"/>
    <property type="project" value="TreeGrafter"/>
</dbReference>
<name>A0A1H0QC97_9BACI</name>
<evidence type="ECO:0008006" key="3">
    <source>
        <dbReference type="Google" id="ProtNLM"/>
    </source>
</evidence>
<dbReference type="Gene3D" id="3.30.1240.10">
    <property type="match status" value="1"/>
</dbReference>
<dbReference type="SFLD" id="SFLDG01140">
    <property type="entry name" value="C2.B:_Phosphomannomutase_and_P"/>
    <property type="match status" value="1"/>
</dbReference>